<dbReference type="AlphaFoldDB" id="A0A0D3JVX4"/>
<dbReference type="InterPro" id="IPR029024">
    <property type="entry name" value="TerB-like"/>
</dbReference>
<evidence type="ECO:0000313" key="1">
    <source>
        <dbReference type="EnsemblProtists" id="EOD27659"/>
    </source>
</evidence>
<protein>
    <submittedName>
        <fullName evidence="1">Uncharacterized protein</fullName>
    </submittedName>
</protein>
<accession>A0A0D3JVX4</accession>
<dbReference type="OMA" id="MISATAC"/>
<dbReference type="eggNOG" id="ENOG502S888">
    <property type="taxonomic scope" value="Eukaryota"/>
</dbReference>
<dbReference type="RefSeq" id="XP_005780088.1">
    <property type="nucleotide sequence ID" value="XM_005780031.1"/>
</dbReference>
<dbReference type="EnsemblProtists" id="EOD27659">
    <property type="protein sequence ID" value="EOD27659"/>
    <property type="gene ID" value="EMIHUDRAFT_100064"/>
</dbReference>
<dbReference type="KEGG" id="ehx:EMIHUDRAFT_100064"/>
<evidence type="ECO:0000313" key="2">
    <source>
        <dbReference type="Proteomes" id="UP000013827"/>
    </source>
</evidence>
<proteinExistence type="predicted"/>
<dbReference type="PaxDb" id="2903-EOD27659"/>
<reference evidence="2" key="1">
    <citation type="journal article" date="2013" name="Nature">
        <title>Pan genome of the phytoplankton Emiliania underpins its global distribution.</title>
        <authorList>
            <person name="Read B.A."/>
            <person name="Kegel J."/>
            <person name="Klute M.J."/>
            <person name="Kuo A."/>
            <person name="Lefebvre S.C."/>
            <person name="Maumus F."/>
            <person name="Mayer C."/>
            <person name="Miller J."/>
            <person name="Monier A."/>
            <person name="Salamov A."/>
            <person name="Young J."/>
            <person name="Aguilar M."/>
            <person name="Claverie J.M."/>
            <person name="Frickenhaus S."/>
            <person name="Gonzalez K."/>
            <person name="Herman E.K."/>
            <person name="Lin Y.C."/>
            <person name="Napier J."/>
            <person name="Ogata H."/>
            <person name="Sarno A.F."/>
            <person name="Shmutz J."/>
            <person name="Schroeder D."/>
            <person name="de Vargas C."/>
            <person name="Verret F."/>
            <person name="von Dassow P."/>
            <person name="Valentin K."/>
            <person name="Van de Peer Y."/>
            <person name="Wheeler G."/>
            <person name="Dacks J.B."/>
            <person name="Delwiche C.F."/>
            <person name="Dyhrman S.T."/>
            <person name="Glockner G."/>
            <person name="John U."/>
            <person name="Richards T."/>
            <person name="Worden A.Z."/>
            <person name="Zhang X."/>
            <person name="Grigoriev I.V."/>
            <person name="Allen A.E."/>
            <person name="Bidle K."/>
            <person name="Borodovsky M."/>
            <person name="Bowler C."/>
            <person name="Brownlee C."/>
            <person name="Cock J.M."/>
            <person name="Elias M."/>
            <person name="Gladyshev V.N."/>
            <person name="Groth M."/>
            <person name="Guda C."/>
            <person name="Hadaegh A."/>
            <person name="Iglesias-Rodriguez M.D."/>
            <person name="Jenkins J."/>
            <person name="Jones B.M."/>
            <person name="Lawson T."/>
            <person name="Leese F."/>
            <person name="Lindquist E."/>
            <person name="Lobanov A."/>
            <person name="Lomsadze A."/>
            <person name="Malik S.B."/>
            <person name="Marsh M.E."/>
            <person name="Mackinder L."/>
            <person name="Mock T."/>
            <person name="Mueller-Roeber B."/>
            <person name="Pagarete A."/>
            <person name="Parker M."/>
            <person name="Probert I."/>
            <person name="Quesneville H."/>
            <person name="Raines C."/>
            <person name="Rensing S.A."/>
            <person name="Riano-Pachon D.M."/>
            <person name="Richier S."/>
            <person name="Rokitta S."/>
            <person name="Shiraiwa Y."/>
            <person name="Soanes D.M."/>
            <person name="van der Giezen M."/>
            <person name="Wahlund T.M."/>
            <person name="Williams B."/>
            <person name="Wilson W."/>
            <person name="Wolfe G."/>
            <person name="Wurch L.L."/>
        </authorList>
    </citation>
    <scope>NUCLEOTIDE SEQUENCE</scope>
</reference>
<reference evidence="1" key="2">
    <citation type="submission" date="2024-10" db="UniProtKB">
        <authorList>
            <consortium name="EnsemblProtists"/>
        </authorList>
    </citation>
    <scope>IDENTIFICATION</scope>
</reference>
<sequence>MLSRLGQRLRAVPADRFVHVGNGLAVCASMSDDMIQLRSFMIGATCCNMAFNLLQSPPLLTPCYWGTFFIAVHSGMIAKTLREKRPIEMSERESEAYERAFLPHGWTPRLFLALLAGSNGEFVQVDANGPALAQQGEPRRFLHLITSGPGACVVLHREEGAEEAIISRIKAADLARDGLWVGDCVDLEREPEAPETRPTWSATVRSDGGSLEGLRFDADLFHDTVNSLGDKAVQAAENMQIAALRKERKYGAEWQARMRASNRERARALEQKHLRDLAEAQYRAMVALAVADGWVAVQERDACLRFREAHGITQEQHDEALRDVDWVGRPF</sequence>
<dbReference type="SUPFAM" id="SSF158682">
    <property type="entry name" value="TerB-like"/>
    <property type="match status" value="1"/>
</dbReference>
<name>A0A0D3JVX4_EMIH1</name>
<dbReference type="Proteomes" id="UP000013827">
    <property type="component" value="Unassembled WGS sequence"/>
</dbReference>
<organism evidence="1 2">
    <name type="scientific">Emiliania huxleyi (strain CCMP1516)</name>
    <dbReference type="NCBI Taxonomy" id="280463"/>
    <lineage>
        <taxon>Eukaryota</taxon>
        <taxon>Haptista</taxon>
        <taxon>Haptophyta</taxon>
        <taxon>Prymnesiophyceae</taxon>
        <taxon>Isochrysidales</taxon>
        <taxon>Noelaerhabdaceae</taxon>
        <taxon>Emiliania</taxon>
    </lineage>
</organism>
<keyword evidence="2" id="KW-1185">Reference proteome</keyword>
<dbReference type="GeneID" id="17273204"/>
<dbReference type="HOGENOM" id="CLU_840522_0_0_1"/>